<dbReference type="AlphaFoldDB" id="X1UM74"/>
<reference evidence="1" key="1">
    <citation type="journal article" date="2014" name="Front. Microbiol.">
        <title>High frequency of phylogenetically diverse reductive dehalogenase-homologous genes in deep subseafloor sedimentary metagenomes.</title>
        <authorList>
            <person name="Kawai M."/>
            <person name="Futagami T."/>
            <person name="Toyoda A."/>
            <person name="Takaki Y."/>
            <person name="Nishi S."/>
            <person name="Hori S."/>
            <person name="Arai W."/>
            <person name="Tsubouchi T."/>
            <person name="Morono Y."/>
            <person name="Uchiyama I."/>
            <person name="Ito T."/>
            <person name="Fujiyama A."/>
            <person name="Inagaki F."/>
            <person name="Takami H."/>
        </authorList>
    </citation>
    <scope>NUCLEOTIDE SEQUENCE</scope>
    <source>
        <strain evidence="1">Expedition CK06-06</strain>
    </source>
</reference>
<evidence type="ECO:0000313" key="1">
    <source>
        <dbReference type="EMBL" id="GAJ04702.1"/>
    </source>
</evidence>
<gene>
    <name evidence="1" type="ORF">S12H4_50278</name>
</gene>
<dbReference type="EMBL" id="BARW01031645">
    <property type="protein sequence ID" value="GAJ04702.1"/>
    <property type="molecule type" value="Genomic_DNA"/>
</dbReference>
<feature type="non-terminal residue" evidence="1">
    <location>
        <position position="94"/>
    </location>
</feature>
<protein>
    <submittedName>
        <fullName evidence="1">Uncharacterized protein</fullName>
    </submittedName>
</protein>
<proteinExistence type="predicted"/>
<comment type="caution">
    <text evidence="1">The sequence shown here is derived from an EMBL/GenBank/DDBJ whole genome shotgun (WGS) entry which is preliminary data.</text>
</comment>
<organism evidence="1">
    <name type="scientific">marine sediment metagenome</name>
    <dbReference type="NCBI Taxonomy" id="412755"/>
    <lineage>
        <taxon>unclassified sequences</taxon>
        <taxon>metagenomes</taxon>
        <taxon>ecological metagenomes</taxon>
    </lineage>
</organism>
<accession>X1UM74</accession>
<sequence length="94" mass="10274">MPGKIAAAHHTLADWDFQHGATYRSLSAIRFISAPTSLRYSGAPGAWESAILCRIPGTQVLPQGEIRFHAYRILTWTYGALFRNQAALGSASLD</sequence>
<name>X1UM74_9ZZZZ</name>